<evidence type="ECO:0000256" key="3">
    <source>
        <dbReference type="ARBA" id="ARBA00022452"/>
    </source>
</evidence>
<keyword evidence="8 14" id="KW-0675">Receptor</keyword>
<evidence type="ECO:0000313" key="15">
    <source>
        <dbReference type="Proteomes" id="UP001597389"/>
    </source>
</evidence>
<dbReference type="Proteomes" id="UP001597389">
    <property type="component" value="Unassembled WGS sequence"/>
</dbReference>
<evidence type="ECO:0000256" key="10">
    <source>
        <dbReference type="PROSITE-ProRule" id="PRU01360"/>
    </source>
</evidence>
<name>A0ABW4ZC98_9BACT</name>
<protein>
    <submittedName>
        <fullName evidence="14">TonB-dependent hemoglobin/transferrin/lactoferrin family receptor</fullName>
    </submittedName>
</protein>
<dbReference type="InterPro" id="IPR039426">
    <property type="entry name" value="TonB-dep_rcpt-like"/>
</dbReference>
<dbReference type="CDD" id="cd01347">
    <property type="entry name" value="ligand_gated_channel"/>
    <property type="match status" value="1"/>
</dbReference>
<evidence type="ECO:0000256" key="11">
    <source>
        <dbReference type="RuleBase" id="RU003357"/>
    </source>
</evidence>
<dbReference type="Pfam" id="PF07715">
    <property type="entry name" value="Plug"/>
    <property type="match status" value="1"/>
</dbReference>
<evidence type="ECO:0000256" key="8">
    <source>
        <dbReference type="ARBA" id="ARBA00023170"/>
    </source>
</evidence>
<keyword evidence="2 10" id="KW-0813">Transport</keyword>
<dbReference type="PANTHER" id="PTHR30069:SF29">
    <property type="entry name" value="HEMOGLOBIN AND HEMOGLOBIN-HAPTOGLOBIN-BINDING PROTEIN 1-RELATED"/>
    <property type="match status" value="1"/>
</dbReference>
<comment type="caution">
    <text evidence="14">The sequence shown here is derived from an EMBL/GenBank/DDBJ whole genome shotgun (WGS) entry which is preliminary data.</text>
</comment>
<keyword evidence="9 10" id="KW-0998">Cell outer membrane</keyword>
<dbReference type="RefSeq" id="WP_377178257.1">
    <property type="nucleotide sequence ID" value="NZ_JBHUJB010000046.1"/>
</dbReference>
<sequence length="762" mass="84740">MNRRETTGRSWGDIVQVIVIGGVCFPTLSWAEESKNTDPVEVLDETVVVATANETPWLRTSGSVAQMTRSDFTAMGGSDFGDIVRYDPTVTAPLNIGSGDGTFGYGQTGYTGYNIRGVGGNRVLMLVDGIRQPEQFVSTSFDQSEGSAGGAGRDYYDPMMFEVTEILKGSASALYGSDAMAGVVSFRTPDPEDFLIHTDRDFAGLVQGQYFSHNESFAQQAFFAAEHEALSFLFGYARRDGSETKNNGETPPNPVDFSSDSVLLKMRVANDNGHDLLFAYEHFRRARFVDVQSAQGFIPIFNKFVYNWEDQERSRYSLQWFYEPMEGRNLLFDSIDTHAYFQDTKNFSRNQSESEYGRERLQDISFDTEIAGLRTTLRKKTEKQLLTYGVDGSISNSENRFIREDNGLPPLPNRIAFAPSETTRVSAFVQSEFQPSEGSRWSFVAGAGFDYYGIDPNLTEDYIERIDYLSGARDSYAPAEGLENFSISPKFNVVYALDDRSSLYGQYARGTRNPTAEELSMIFDHPPVGGGSAGSITLPNSDLKEESSHALEAGYKYFNGSSRFHLASFYTKYSDLIENGVRTGAVTPEGRDILTTVNRGEATFYGYELSGEYDLLDLHTSLNGLYIGASVGQTWGIDNERNSWINSVEPWKGVSWIGYRSAEDRFGARVTGTYVGEVKHVDDSVGGPYFRPPGYFTLDVSGYYRLSENVTLQAGVNNLLDRKYWQWGNSRRVGGHLPNDLAVDDRSTAPGTNGFVTLSLSF</sequence>
<dbReference type="SUPFAM" id="SSF56935">
    <property type="entry name" value="Porins"/>
    <property type="match status" value="1"/>
</dbReference>
<dbReference type="InterPro" id="IPR000531">
    <property type="entry name" value="Beta-barrel_TonB"/>
</dbReference>
<comment type="similarity">
    <text evidence="10 11">Belongs to the TonB-dependent receptor family.</text>
</comment>
<dbReference type="PANTHER" id="PTHR30069">
    <property type="entry name" value="TONB-DEPENDENT OUTER MEMBRANE RECEPTOR"/>
    <property type="match status" value="1"/>
</dbReference>
<organism evidence="14 15">
    <name type="scientific">Rubritalea tangerina</name>
    <dbReference type="NCBI Taxonomy" id="430798"/>
    <lineage>
        <taxon>Bacteria</taxon>
        <taxon>Pseudomonadati</taxon>
        <taxon>Verrucomicrobiota</taxon>
        <taxon>Verrucomicrobiia</taxon>
        <taxon>Verrucomicrobiales</taxon>
        <taxon>Rubritaleaceae</taxon>
        <taxon>Rubritalea</taxon>
    </lineage>
</organism>
<evidence type="ECO:0000256" key="9">
    <source>
        <dbReference type="ARBA" id="ARBA00023237"/>
    </source>
</evidence>
<dbReference type="EMBL" id="JBHUJB010000046">
    <property type="protein sequence ID" value="MFD2159467.1"/>
    <property type="molecule type" value="Genomic_DNA"/>
</dbReference>
<keyword evidence="3 10" id="KW-1134">Transmembrane beta strand</keyword>
<comment type="subcellular location">
    <subcellularLocation>
        <location evidence="1 10">Cell outer membrane</location>
        <topology evidence="1 10">Multi-pass membrane protein</topology>
    </subcellularLocation>
</comment>
<proteinExistence type="inferred from homology"/>
<feature type="domain" description="TonB-dependent receptor-like beta-barrel" evidence="12">
    <location>
        <begin position="270"/>
        <end position="719"/>
    </location>
</feature>
<evidence type="ECO:0000313" key="14">
    <source>
        <dbReference type="EMBL" id="MFD2159467.1"/>
    </source>
</evidence>
<accession>A0ABW4ZC98</accession>
<evidence type="ECO:0000256" key="2">
    <source>
        <dbReference type="ARBA" id="ARBA00022448"/>
    </source>
</evidence>
<keyword evidence="15" id="KW-1185">Reference proteome</keyword>
<dbReference type="Gene3D" id="2.40.170.20">
    <property type="entry name" value="TonB-dependent receptor, beta-barrel domain"/>
    <property type="match status" value="1"/>
</dbReference>
<reference evidence="15" key="1">
    <citation type="journal article" date="2019" name="Int. J. Syst. Evol. Microbiol.">
        <title>The Global Catalogue of Microorganisms (GCM) 10K type strain sequencing project: providing services to taxonomists for standard genome sequencing and annotation.</title>
        <authorList>
            <consortium name="The Broad Institute Genomics Platform"/>
            <consortium name="The Broad Institute Genome Sequencing Center for Infectious Disease"/>
            <person name="Wu L."/>
            <person name="Ma J."/>
        </authorList>
    </citation>
    <scope>NUCLEOTIDE SEQUENCE [LARGE SCALE GENOMIC DNA]</scope>
    <source>
        <strain evidence="15">CCUG 57942</strain>
    </source>
</reference>
<evidence type="ECO:0000256" key="1">
    <source>
        <dbReference type="ARBA" id="ARBA00004571"/>
    </source>
</evidence>
<keyword evidence="4 10" id="KW-0812">Transmembrane</keyword>
<dbReference type="InterPro" id="IPR037066">
    <property type="entry name" value="Plug_dom_sf"/>
</dbReference>
<dbReference type="NCBIfam" id="TIGR01786">
    <property type="entry name" value="TonB-hemlactrns"/>
    <property type="match status" value="1"/>
</dbReference>
<dbReference type="InterPro" id="IPR010949">
    <property type="entry name" value="TonB_Hb/transfer/lactofer_rcpt"/>
</dbReference>
<dbReference type="InterPro" id="IPR036942">
    <property type="entry name" value="Beta-barrel_TonB_sf"/>
</dbReference>
<evidence type="ECO:0000259" key="13">
    <source>
        <dbReference type="Pfam" id="PF07715"/>
    </source>
</evidence>
<evidence type="ECO:0000256" key="5">
    <source>
        <dbReference type="ARBA" id="ARBA00022729"/>
    </source>
</evidence>
<evidence type="ECO:0000259" key="12">
    <source>
        <dbReference type="Pfam" id="PF00593"/>
    </source>
</evidence>
<dbReference type="InterPro" id="IPR012910">
    <property type="entry name" value="Plug_dom"/>
</dbReference>
<dbReference type="Gene3D" id="2.170.130.10">
    <property type="entry name" value="TonB-dependent receptor, plug domain"/>
    <property type="match status" value="1"/>
</dbReference>
<dbReference type="PROSITE" id="PS52016">
    <property type="entry name" value="TONB_DEPENDENT_REC_3"/>
    <property type="match status" value="1"/>
</dbReference>
<feature type="domain" description="TonB-dependent receptor plug" evidence="13">
    <location>
        <begin position="60"/>
        <end position="183"/>
    </location>
</feature>
<keyword evidence="5" id="KW-0732">Signal</keyword>
<keyword evidence="6 11" id="KW-0798">TonB box</keyword>
<keyword evidence="7 10" id="KW-0472">Membrane</keyword>
<dbReference type="Pfam" id="PF00593">
    <property type="entry name" value="TonB_dep_Rec_b-barrel"/>
    <property type="match status" value="1"/>
</dbReference>
<evidence type="ECO:0000256" key="7">
    <source>
        <dbReference type="ARBA" id="ARBA00023136"/>
    </source>
</evidence>
<gene>
    <name evidence="14" type="ORF">ACFSW8_11190</name>
</gene>
<evidence type="ECO:0000256" key="4">
    <source>
        <dbReference type="ARBA" id="ARBA00022692"/>
    </source>
</evidence>
<evidence type="ECO:0000256" key="6">
    <source>
        <dbReference type="ARBA" id="ARBA00023077"/>
    </source>
</evidence>